<proteinExistence type="predicted"/>
<organism evidence="1">
    <name type="scientific">marine metagenome</name>
    <dbReference type="NCBI Taxonomy" id="408172"/>
    <lineage>
        <taxon>unclassified sequences</taxon>
        <taxon>metagenomes</taxon>
        <taxon>ecological metagenomes</taxon>
    </lineage>
</organism>
<dbReference type="EMBL" id="UINC01158333">
    <property type="protein sequence ID" value="SVD55819.1"/>
    <property type="molecule type" value="Genomic_DNA"/>
</dbReference>
<accession>A0A382WAV3</accession>
<name>A0A382WAV3_9ZZZZ</name>
<evidence type="ECO:0000313" key="1">
    <source>
        <dbReference type="EMBL" id="SVD55819.1"/>
    </source>
</evidence>
<protein>
    <submittedName>
        <fullName evidence="1">Uncharacterized protein</fullName>
    </submittedName>
</protein>
<feature type="non-terminal residue" evidence="1">
    <location>
        <position position="1"/>
    </location>
</feature>
<sequence>VKDPKNRISSTMGFWDICPEMRMNLEGLLKTDLPRILAVEFQSASL</sequence>
<reference evidence="1" key="1">
    <citation type="submission" date="2018-05" db="EMBL/GenBank/DDBJ databases">
        <authorList>
            <person name="Lanie J.A."/>
            <person name="Ng W.-L."/>
            <person name="Kazmierczak K.M."/>
            <person name="Andrzejewski T.M."/>
            <person name="Davidsen T.M."/>
            <person name="Wayne K.J."/>
            <person name="Tettelin H."/>
            <person name="Glass J.I."/>
            <person name="Rusch D."/>
            <person name="Podicherti R."/>
            <person name="Tsui H.-C.T."/>
            <person name="Winkler M.E."/>
        </authorList>
    </citation>
    <scope>NUCLEOTIDE SEQUENCE</scope>
</reference>
<dbReference type="AlphaFoldDB" id="A0A382WAV3"/>
<gene>
    <name evidence="1" type="ORF">METZ01_LOCUS408673</name>
</gene>